<evidence type="ECO:0000313" key="4">
    <source>
        <dbReference type="Proteomes" id="UP000664034"/>
    </source>
</evidence>
<dbReference type="SUPFAM" id="SSF53807">
    <property type="entry name" value="Helical backbone' metal receptor"/>
    <property type="match status" value="1"/>
</dbReference>
<dbReference type="PANTHER" id="PTHR30535">
    <property type="entry name" value="VITAMIN B12-BINDING PROTEIN"/>
    <property type="match status" value="1"/>
</dbReference>
<reference evidence="3" key="1">
    <citation type="submission" date="2021-03" db="EMBL/GenBank/DDBJ databases">
        <title>Fibrella sp. HMF5335 genome sequencing and assembly.</title>
        <authorList>
            <person name="Kang H."/>
            <person name="Kim H."/>
            <person name="Bae S."/>
            <person name="Joh K."/>
        </authorList>
    </citation>
    <scope>NUCLEOTIDE SEQUENCE</scope>
    <source>
        <strain evidence="3">HMF5335</strain>
    </source>
</reference>
<dbReference type="Gene3D" id="3.40.50.1980">
    <property type="entry name" value="Nitrogenase molybdenum iron protein domain"/>
    <property type="match status" value="2"/>
</dbReference>
<evidence type="ECO:0000313" key="3">
    <source>
        <dbReference type="EMBL" id="MBO0938367.1"/>
    </source>
</evidence>
<dbReference type="EMBL" id="JAFMYV010000009">
    <property type="protein sequence ID" value="MBO0938367.1"/>
    <property type="molecule type" value="Genomic_DNA"/>
</dbReference>
<dbReference type="InterPro" id="IPR050902">
    <property type="entry name" value="ABC_Transporter_SBP"/>
</dbReference>
<dbReference type="Proteomes" id="UP000664034">
    <property type="component" value="Unassembled WGS sequence"/>
</dbReference>
<sequence length="253" mass="28075">MSMHRIVSIVPSQTELLFHLGVGSLVVGRTKFCIHPAPAVSRVPVVGGTKNVDIERVAALKPTLILANREENTRADVEALQAIAPVHVTDVNTLPDALQMICDVGQLTGKNAEAEQLTSEIGQSMATLTPPSTRPSVAYLIWRKPWMVAAADTFIDAMLTAAGFTNVFSDRTRYPVVDEADWQTVRPDLIFLSSEPYPFKDRHMAELQQLCPLARIRLVDGELFSWYGSRLRQSAAYFRQLQNDTNQSLFVPL</sequence>
<evidence type="ECO:0000256" key="1">
    <source>
        <dbReference type="ARBA" id="ARBA00022729"/>
    </source>
</evidence>
<feature type="domain" description="Fe/B12 periplasmic-binding" evidence="2">
    <location>
        <begin position="5"/>
        <end position="249"/>
    </location>
</feature>
<dbReference type="AlphaFoldDB" id="A0A939GFU1"/>
<dbReference type="PROSITE" id="PS50983">
    <property type="entry name" value="FE_B12_PBP"/>
    <property type="match status" value="1"/>
</dbReference>
<dbReference type="NCBIfam" id="NF038402">
    <property type="entry name" value="TroA_like"/>
    <property type="match status" value="1"/>
</dbReference>
<name>A0A939GFU1_9BACT</name>
<evidence type="ECO:0000259" key="2">
    <source>
        <dbReference type="PROSITE" id="PS50983"/>
    </source>
</evidence>
<comment type="caution">
    <text evidence="3">The sequence shown here is derived from an EMBL/GenBank/DDBJ whole genome shotgun (WGS) entry which is preliminary data.</text>
</comment>
<keyword evidence="1" id="KW-0732">Signal</keyword>
<dbReference type="Pfam" id="PF01497">
    <property type="entry name" value="Peripla_BP_2"/>
    <property type="match status" value="1"/>
</dbReference>
<dbReference type="InterPro" id="IPR002491">
    <property type="entry name" value="ABC_transptr_periplasmic_BD"/>
</dbReference>
<keyword evidence="4" id="KW-1185">Reference proteome</keyword>
<organism evidence="3 4">
    <name type="scientific">Fibrella rubiginis</name>
    <dbReference type="NCBI Taxonomy" id="2817060"/>
    <lineage>
        <taxon>Bacteria</taxon>
        <taxon>Pseudomonadati</taxon>
        <taxon>Bacteroidota</taxon>
        <taxon>Cytophagia</taxon>
        <taxon>Cytophagales</taxon>
        <taxon>Spirosomataceae</taxon>
        <taxon>Fibrella</taxon>
    </lineage>
</organism>
<protein>
    <submittedName>
        <fullName evidence="3">ABC transporter substrate-binding protein</fullName>
    </submittedName>
</protein>
<accession>A0A939GFU1</accession>
<dbReference type="PANTHER" id="PTHR30535:SF35">
    <property type="entry name" value="PERIPLASMIC BINDING PROTEIN"/>
    <property type="match status" value="1"/>
</dbReference>
<dbReference type="InterPro" id="IPR054828">
    <property type="entry name" value="Vit_B12_bind_prot"/>
</dbReference>
<gene>
    <name evidence="3" type="ORF">J2I47_17580</name>
</gene>
<proteinExistence type="predicted"/>